<dbReference type="Proteomes" id="UP001159363">
    <property type="component" value="Chromosome 4"/>
</dbReference>
<name>A0ABQ9HJJ3_9NEOP</name>
<reference evidence="2 3" key="1">
    <citation type="submission" date="2023-02" db="EMBL/GenBank/DDBJ databases">
        <title>LHISI_Scaffold_Assembly.</title>
        <authorList>
            <person name="Stuart O.P."/>
            <person name="Cleave R."/>
            <person name="Magrath M.J.L."/>
            <person name="Mikheyev A.S."/>
        </authorList>
    </citation>
    <scope>NUCLEOTIDE SEQUENCE [LARGE SCALE GENOMIC DNA]</scope>
    <source>
        <strain evidence="2">Daus_M_001</strain>
        <tissue evidence="2">Leg muscle</tissue>
    </source>
</reference>
<comment type="caution">
    <text evidence="2">The sequence shown here is derived from an EMBL/GenBank/DDBJ whole genome shotgun (WGS) entry which is preliminary data.</text>
</comment>
<proteinExistence type="predicted"/>
<dbReference type="InterPro" id="IPR032135">
    <property type="entry name" value="DUF4817"/>
</dbReference>
<feature type="domain" description="DUF4817" evidence="1">
    <location>
        <begin position="322"/>
        <end position="369"/>
    </location>
</feature>
<keyword evidence="3" id="KW-1185">Reference proteome</keyword>
<evidence type="ECO:0000313" key="2">
    <source>
        <dbReference type="EMBL" id="KAJ8884507.1"/>
    </source>
</evidence>
<organism evidence="2 3">
    <name type="scientific">Dryococelus australis</name>
    <dbReference type="NCBI Taxonomy" id="614101"/>
    <lineage>
        <taxon>Eukaryota</taxon>
        <taxon>Metazoa</taxon>
        <taxon>Ecdysozoa</taxon>
        <taxon>Arthropoda</taxon>
        <taxon>Hexapoda</taxon>
        <taxon>Insecta</taxon>
        <taxon>Pterygota</taxon>
        <taxon>Neoptera</taxon>
        <taxon>Polyneoptera</taxon>
        <taxon>Phasmatodea</taxon>
        <taxon>Verophasmatodea</taxon>
        <taxon>Anareolatae</taxon>
        <taxon>Phasmatidae</taxon>
        <taxon>Eurycanthinae</taxon>
        <taxon>Dryococelus</taxon>
    </lineage>
</organism>
<sequence length="414" mass="46304">MTLWRGEYEAVSECKDVGNCRSPRKPADQRHRPMRFLRLRLSGNSNQRHQQDAGTWTAQGPPFLSLTHARELSAEVEGRGDHGSPEPRLFTSCFPRARDRRPRGPALEYSSLYSPFAVICDFPEALLKEAKFPWHWVPYLNFAAASRWASPFSDEGLLVVGMFVPVQDGLPSYRGSVGELVLRLHGTKRKPDYMSAGPRKYDADYNSVHRKVRATRRLTFSQSTWAGVNVGRGAGPNYLPCGQAPQFSFAYKPAEESYENNQLAQSSMATENMKRGSTNGDKLPNLSALPWRCPAGNRTRFTFVEDEHSGHCVTAALTTSGKAQCLLWFHEARSPIAVQRLFRGDYGRDPPNVTSTKGWYDKFKETGSVGDKTRSGRSAVSDESVEVVPTAVLRICGNRPVVSPEKQAYVRALW</sequence>
<evidence type="ECO:0000259" key="1">
    <source>
        <dbReference type="Pfam" id="PF16087"/>
    </source>
</evidence>
<accession>A0ABQ9HJJ3</accession>
<evidence type="ECO:0000313" key="3">
    <source>
        <dbReference type="Proteomes" id="UP001159363"/>
    </source>
</evidence>
<gene>
    <name evidence="2" type="ORF">PR048_016364</name>
</gene>
<dbReference type="Pfam" id="PF16087">
    <property type="entry name" value="DUF4817"/>
    <property type="match status" value="1"/>
</dbReference>
<protein>
    <recommendedName>
        <fullName evidence="1">DUF4817 domain-containing protein</fullName>
    </recommendedName>
</protein>
<dbReference type="EMBL" id="JARBHB010000005">
    <property type="protein sequence ID" value="KAJ8884507.1"/>
    <property type="molecule type" value="Genomic_DNA"/>
</dbReference>